<sequence length="237" mass="27133">MDALKISWELKTPIVLKGDMPLMLDSLLAWCAVQKDHRENGIGESPWAAQERLPLGQVSGIWQASQLHFEFISERLPFTMTRRHELDPFAKVLQPGAKGFEKGIPEDLLRKSWLCQQKKDTFEASSGPYRAFLLHQKYRWVEKAQAWCVGDKDSVEELLQELTHLGSLTRNGFGAVKSTTVELASEDQKENWRIRPLPVEAGLEKPGITYAMAMQSVRPPYWDRTQYQKVLVPILPF</sequence>
<dbReference type="RefSeq" id="WP_040202872.1">
    <property type="nucleotide sequence ID" value="NZ_CP010312.1"/>
</dbReference>
<dbReference type="InterPro" id="IPR017547">
    <property type="entry name" value="CRISPR-assoc_prot_Csf3"/>
</dbReference>
<organism evidence="1 2">
    <name type="scientific">Geoalkalibacter subterraneus</name>
    <dbReference type="NCBI Taxonomy" id="483547"/>
    <lineage>
        <taxon>Bacteria</taxon>
        <taxon>Pseudomonadati</taxon>
        <taxon>Thermodesulfobacteriota</taxon>
        <taxon>Desulfuromonadia</taxon>
        <taxon>Desulfuromonadales</taxon>
        <taxon>Geoalkalibacteraceae</taxon>
        <taxon>Geoalkalibacter</taxon>
    </lineage>
</organism>
<name>A0A0B5FUA2_9BACT</name>
<dbReference type="OrthoDB" id="5785495at2"/>
<dbReference type="KEGG" id="gsb:GSUB_17235"/>
<gene>
    <name evidence="1" type="ORF">GSUB_17235</name>
</gene>
<evidence type="ECO:0008006" key="3">
    <source>
        <dbReference type="Google" id="ProtNLM"/>
    </source>
</evidence>
<keyword evidence="1" id="KW-0614">Plasmid</keyword>
<accession>A0A0B5FUA2</accession>
<dbReference type="Proteomes" id="UP000035036">
    <property type="component" value="Plasmid pGSUB1"/>
</dbReference>
<geneLocation type="plasmid" evidence="1 2">
    <name>pGSUB1</name>
</geneLocation>
<reference evidence="1 2" key="1">
    <citation type="journal article" date="2015" name="Genome Announc.">
        <title>Genomes of Geoalkalibacter ferrihydriticus Z-0531T and Geoalkalibacter subterraneus Red1T, Two Haloalkaliphilic Metal-Reducing Deltaproteobacteria.</title>
        <authorList>
            <person name="Badalamenti J.P."/>
            <person name="Krajmalnik-Brown R."/>
            <person name="Torres C.I."/>
            <person name="Bond D.R."/>
        </authorList>
    </citation>
    <scope>NUCLEOTIDE SEQUENCE [LARGE SCALE GENOMIC DNA]</scope>
    <source>
        <strain evidence="1 2">Red1</strain>
        <plasmid evidence="2">Plasmid pGSUB1</plasmid>
    </source>
</reference>
<dbReference type="HOGENOM" id="CLU_1266411_0_0_7"/>
<proteinExistence type="predicted"/>
<dbReference type="NCBIfam" id="TIGR03116">
    <property type="entry name" value="cas5_csf3"/>
    <property type="match status" value="1"/>
</dbReference>
<evidence type="ECO:0000313" key="1">
    <source>
        <dbReference type="EMBL" id="AJF08229.1"/>
    </source>
</evidence>
<keyword evidence="2" id="KW-1185">Reference proteome</keyword>
<dbReference type="AlphaFoldDB" id="A0A0B5FUA2"/>
<protein>
    <recommendedName>
        <fullName evidence="3">CRISPR-associated protein Csm4</fullName>
    </recommendedName>
</protein>
<evidence type="ECO:0000313" key="2">
    <source>
        <dbReference type="Proteomes" id="UP000035036"/>
    </source>
</evidence>
<dbReference type="EMBL" id="CP010312">
    <property type="protein sequence ID" value="AJF08229.1"/>
    <property type="molecule type" value="Genomic_DNA"/>
</dbReference>